<protein>
    <submittedName>
        <fullName evidence="2">Uncharacterized protein</fullName>
    </submittedName>
</protein>
<sequence length="82" mass="9309">MPTPLPMRHSVRRLSSRDRCAFHEDGEHKIDDCSSLKDVIKEAVKNGELKDFVAQGTDQSDRVQGLRPKVSRRFRGETDTNG</sequence>
<name>A0A9D3ZLZ8_9ROSI</name>
<evidence type="ECO:0000256" key="1">
    <source>
        <dbReference type="SAM" id="MobiDB-lite"/>
    </source>
</evidence>
<dbReference type="OrthoDB" id="1020247at2759"/>
<evidence type="ECO:0000313" key="3">
    <source>
        <dbReference type="Proteomes" id="UP000828251"/>
    </source>
</evidence>
<keyword evidence="3" id="KW-1185">Reference proteome</keyword>
<reference evidence="2 3" key="1">
    <citation type="journal article" date="2021" name="Plant Biotechnol. J.">
        <title>Multi-omics assisted identification of the key and species-specific regulatory components of drought-tolerant mechanisms in Gossypium stocksii.</title>
        <authorList>
            <person name="Yu D."/>
            <person name="Ke L."/>
            <person name="Zhang D."/>
            <person name="Wu Y."/>
            <person name="Sun Y."/>
            <person name="Mei J."/>
            <person name="Sun J."/>
            <person name="Sun Y."/>
        </authorList>
    </citation>
    <scope>NUCLEOTIDE SEQUENCE [LARGE SCALE GENOMIC DNA]</scope>
    <source>
        <strain evidence="3">cv. E1</strain>
        <tissue evidence="2">Leaf</tissue>
    </source>
</reference>
<dbReference type="Proteomes" id="UP000828251">
    <property type="component" value="Unassembled WGS sequence"/>
</dbReference>
<dbReference type="EMBL" id="JAIQCV010000011">
    <property type="protein sequence ID" value="KAH1046984.1"/>
    <property type="molecule type" value="Genomic_DNA"/>
</dbReference>
<feature type="region of interest" description="Disordered" evidence="1">
    <location>
        <begin position="55"/>
        <end position="82"/>
    </location>
</feature>
<dbReference type="AlphaFoldDB" id="A0A9D3ZLZ8"/>
<accession>A0A9D3ZLZ8</accession>
<organism evidence="2 3">
    <name type="scientific">Gossypium stocksii</name>
    <dbReference type="NCBI Taxonomy" id="47602"/>
    <lineage>
        <taxon>Eukaryota</taxon>
        <taxon>Viridiplantae</taxon>
        <taxon>Streptophyta</taxon>
        <taxon>Embryophyta</taxon>
        <taxon>Tracheophyta</taxon>
        <taxon>Spermatophyta</taxon>
        <taxon>Magnoliopsida</taxon>
        <taxon>eudicotyledons</taxon>
        <taxon>Gunneridae</taxon>
        <taxon>Pentapetalae</taxon>
        <taxon>rosids</taxon>
        <taxon>malvids</taxon>
        <taxon>Malvales</taxon>
        <taxon>Malvaceae</taxon>
        <taxon>Malvoideae</taxon>
        <taxon>Gossypium</taxon>
    </lineage>
</organism>
<comment type="caution">
    <text evidence="2">The sequence shown here is derived from an EMBL/GenBank/DDBJ whole genome shotgun (WGS) entry which is preliminary data.</text>
</comment>
<proteinExistence type="predicted"/>
<gene>
    <name evidence="2" type="ORF">J1N35_037768</name>
</gene>
<evidence type="ECO:0000313" key="2">
    <source>
        <dbReference type="EMBL" id="KAH1046984.1"/>
    </source>
</evidence>